<dbReference type="AlphaFoldDB" id="A0ABD2Y593"/>
<dbReference type="PANTHER" id="PTHR24096:SF362">
    <property type="entry name" value="4-COUMARATE--COA LIGASE-LIKE 9"/>
    <property type="match status" value="1"/>
</dbReference>
<gene>
    <name evidence="5" type="ORF">ACH5RR_035496</name>
</gene>
<dbReference type="InterPro" id="IPR042099">
    <property type="entry name" value="ANL_N_sf"/>
</dbReference>
<dbReference type="Pfam" id="PF00501">
    <property type="entry name" value="AMP-binding"/>
    <property type="match status" value="1"/>
</dbReference>
<proteinExistence type="inferred from homology"/>
<dbReference type="CDD" id="cd05904">
    <property type="entry name" value="4CL"/>
    <property type="match status" value="1"/>
</dbReference>
<organism evidence="5 6">
    <name type="scientific">Cinchona calisaya</name>
    <dbReference type="NCBI Taxonomy" id="153742"/>
    <lineage>
        <taxon>Eukaryota</taxon>
        <taxon>Viridiplantae</taxon>
        <taxon>Streptophyta</taxon>
        <taxon>Embryophyta</taxon>
        <taxon>Tracheophyta</taxon>
        <taxon>Spermatophyta</taxon>
        <taxon>Magnoliopsida</taxon>
        <taxon>eudicotyledons</taxon>
        <taxon>Gunneridae</taxon>
        <taxon>Pentapetalae</taxon>
        <taxon>asterids</taxon>
        <taxon>lamiids</taxon>
        <taxon>Gentianales</taxon>
        <taxon>Rubiaceae</taxon>
        <taxon>Cinchonoideae</taxon>
        <taxon>Cinchoneae</taxon>
        <taxon>Cinchona</taxon>
    </lineage>
</organism>
<evidence type="ECO:0000313" key="6">
    <source>
        <dbReference type="Proteomes" id="UP001630127"/>
    </source>
</evidence>
<name>A0ABD2Y593_9GENT</name>
<dbReference type="Gene3D" id="3.40.50.12780">
    <property type="entry name" value="N-terminal domain of ligase-like"/>
    <property type="match status" value="1"/>
</dbReference>
<evidence type="ECO:0000256" key="2">
    <source>
        <dbReference type="ARBA" id="ARBA00022598"/>
    </source>
</evidence>
<sequence length="553" mass="60725">MVKEDPITPPLLTFSIDPESGFCSNTKIFHSLRHPFSLPPQTTPLSVTSFIFSSLHRYPTTSSAVALLDSTTPHRILHSQLQHLVNSLAFSLHHEFRLSRGKTAFLLSLNSPHIPILYLSLFSLGVIVSPSNPANSAREISGQIHLCKPVIAFTTSDTAHKLPYFLPTILLDSPEFNSMMFRNQNSFHLPENQISQSDTAAILYSSGTTGNFKGVELTHRNFISFLAGARAAATVRKTPVVTLCAVPYFHVYGFMLCFREVALGGTVVAIKRFDLELMARKVEEFKVTHLALAPPSLVAMVNNADVASKYDLSSLEMVLCGGALLANAVTERFKIEFPNVAVAQAYGLTEATGGITRTMGPNESRVKGTVGRLNSFCQAKIVDPNGLGLPPFKEGELWVRGPTIMKGYAADKEATASILDADGWLKTGDICYFDNQGFLFYVERMKDLIKYKAYQVAPAELEHLLQTHPEITDAAVIPYPHEEAGQIPVAFVVRKSGSLLNEKQIIDFVAKQVAPYKKIRKVFFLDSIPKNAPGKVLKKELIKLSASGTASKL</sequence>
<evidence type="ECO:0000259" key="3">
    <source>
        <dbReference type="Pfam" id="PF00501"/>
    </source>
</evidence>
<dbReference type="InterPro" id="IPR025110">
    <property type="entry name" value="AMP-bd_C"/>
</dbReference>
<dbReference type="InterPro" id="IPR045851">
    <property type="entry name" value="AMP-bd_C_sf"/>
</dbReference>
<dbReference type="InterPro" id="IPR000873">
    <property type="entry name" value="AMP-dep_synth/lig_dom"/>
</dbReference>
<feature type="domain" description="AMP-dependent synthetase/ligase" evidence="3">
    <location>
        <begin position="63"/>
        <end position="408"/>
    </location>
</feature>
<evidence type="ECO:0008006" key="7">
    <source>
        <dbReference type="Google" id="ProtNLM"/>
    </source>
</evidence>
<keyword evidence="2" id="KW-0436">Ligase</keyword>
<dbReference type="EMBL" id="JBJUIK010000015">
    <property type="protein sequence ID" value="KAL3501047.1"/>
    <property type="molecule type" value="Genomic_DNA"/>
</dbReference>
<evidence type="ECO:0000259" key="4">
    <source>
        <dbReference type="Pfam" id="PF13193"/>
    </source>
</evidence>
<dbReference type="Pfam" id="PF13193">
    <property type="entry name" value="AMP-binding_C"/>
    <property type="match status" value="1"/>
</dbReference>
<dbReference type="FunFam" id="3.30.300.30:FF:000007">
    <property type="entry name" value="4-coumarate--CoA ligase 2"/>
    <property type="match status" value="1"/>
</dbReference>
<dbReference type="Proteomes" id="UP001630127">
    <property type="component" value="Unassembled WGS sequence"/>
</dbReference>
<accession>A0ABD2Y593</accession>
<comment type="similarity">
    <text evidence="1">Belongs to the ATP-dependent AMP-binding enzyme family.</text>
</comment>
<comment type="caution">
    <text evidence="5">The sequence shown here is derived from an EMBL/GenBank/DDBJ whole genome shotgun (WGS) entry which is preliminary data.</text>
</comment>
<dbReference type="PANTHER" id="PTHR24096">
    <property type="entry name" value="LONG-CHAIN-FATTY-ACID--COA LIGASE"/>
    <property type="match status" value="1"/>
</dbReference>
<evidence type="ECO:0000313" key="5">
    <source>
        <dbReference type="EMBL" id="KAL3501047.1"/>
    </source>
</evidence>
<reference evidence="5 6" key="1">
    <citation type="submission" date="2024-11" db="EMBL/GenBank/DDBJ databases">
        <title>A near-complete genome assembly of Cinchona calisaya.</title>
        <authorList>
            <person name="Lian D.C."/>
            <person name="Zhao X.W."/>
            <person name="Wei L."/>
        </authorList>
    </citation>
    <scope>NUCLEOTIDE SEQUENCE [LARGE SCALE GENOMIC DNA]</scope>
    <source>
        <tissue evidence="5">Nenye</tissue>
    </source>
</reference>
<feature type="domain" description="AMP-binding enzyme C-terminal" evidence="4">
    <location>
        <begin position="460"/>
        <end position="535"/>
    </location>
</feature>
<dbReference type="GO" id="GO:0016874">
    <property type="term" value="F:ligase activity"/>
    <property type="evidence" value="ECO:0007669"/>
    <property type="project" value="UniProtKB-KW"/>
</dbReference>
<protein>
    <recommendedName>
        <fullName evidence="7">4-coumarate--CoA ligase</fullName>
    </recommendedName>
</protein>
<evidence type="ECO:0000256" key="1">
    <source>
        <dbReference type="ARBA" id="ARBA00006432"/>
    </source>
</evidence>
<dbReference type="Gene3D" id="3.30.300.30">
    <property type="match status" value="1"/>
</dbReference>
<dbReference type="SUPFAM" id="SSF56801">
    <property type="entry name" value="Acetyl-CoA synthetase-like"/>
    <property type="match status" value="1"/>
</dbReference>
<keyword evidence="6" id="KW-1185">Reference proteome</keyword>